<evidence type="ECO:0000313" key="2">
    <source>
        <dbReference type="Proteomes" id="UP000005408"/>
    </source>
</evidence>
<dbReference type="EnsemblMetazoa" id="G17640.1">
    <property type="protein sequence ID" value="G17640.1:cds"/>
    <property type="gene ID" value="G17640"/>
</dbReference>
<dbReference type="Proteomes" id="UP000005408">
    <property type="component" value="Unassembled WGS sequence"/>
</dbReference>
<evidence type="ECO:0000313" key="1">
    <source>
        <dbReference type="EnsemblMetazoa" id="G17640.1:cds"/>
    </source>
</evidence>
<protein>
    <submittedName>
        <fullName evidence="1">Uncharacterized protein</fullName>
    </submittedName>
</protein>
<sequence>MWMEKRNLLFLNADVEGKYFAQVLTNALWYIPNQHDTINDRARREKEVLGVPPEFDKFKNYNDLKKKRQKLGTLEATQMKTHSEILLTLCCKPYMRSSPAWEQAYHDIKHLSECILSYNTYLKN</sequence>
<dbReference type="AlphaFoldDB" id="A0A8W8J8U6"/>
<keyword evidence="2" id="KW-1185">Reference proteome</keyword>
<proteinExistence type="predicted"/>
<organism evidence="1 2">
    <name type="scientific">Magallana gigas</name>
    <name type="common">Pacific oyster</name>
    <name type="synonym">Crassostrea gigas</name>
    <dbReference type="NCBI Taxonomy" id="29159"/>
    <lineage>
        <taxon>Eukaryota</taxon>
        <taxon>Metazoa</taxon>
        <taxon>Spiralia</taxon>
        <taxon>Lophotrochozoa</taxon>
        <taxon>Mollusca</taxon>
        <taxon>Bivalvia</taxon>
        <taxon>Autobranchia</taxon>
        <taxon>Pteriomorphia</taxon>
        <taxon>Ostreida</taxon>
        <taxon>Ostreoidea</taxon>
        <taxon>Ostreidae</taxon>
        <taxon>Magallana</taxon>
    </lineage>
</organism>
<reference evidence="1" key="1">
    <citation type="submission" date="2022-08" db="UniProtKB">
        <authorList>
            <consortium name="EnsemblMetazoa"/>
        </authorList>
    </citation>
    <scope>IDENTIFICATION</scope>
    <source>
        <strain evidence="1">05x7-T-G4-1.051#20</strain>
    </source>
</reference>
<accession>A0A8W8J8U6</accession>
<name>A0A8W8J8U6_MAGGI</name>